<keyword evidence="4" id="KW-1185">Reference proteome</keyword>
<evidence type="ECO:0000313" key="4">
    <source>
        <dbReference type="Proteomes" id="UP000541558"/>
    </source>
</evidence>
<proteinExistence type="predicted"/>
<dbReference type="InterPro" id="IPR029149">
    <property type="entry name" value="Creatin/AminoP/Spt16_N"/>
</dbReference>
<dbReference type="Gene3D" id="3.40.350.10">
    <property type="entry name" value="Creatinase/prolidase N-terminal domain"/>
    <property type="match status" value="1"/>
</dbReference>
<name>A0A8H5BKE6_9AGAR</name>
<dbReference type="SUPFAM" id="SSF55920">
    <property type="entry name" value="Creatinase/aminopeptidase"/>
    <property type="match status" value="1"/>
</dbReference>
<dbReference type="InterPro" id="IPR000994">
    <property type="entry name" value="Pept_M24"/>
</dbReference>
<dbReference type="Pfam" id="PF00557">
    <property type="entry name" value="Peptidase_M24"/>
    <property type="match status" value="1"/>
</dbReference>
<feature type="domain" description="Peptidase M24" evidence="2">
    <location>
        <begin position="209"/>
        <end position="401"/>
    </location>
</feature>
<sequence>MLRLALSSIASLFLVPFSHDYYAPSPPGYIPGLHSHCSLIPPIAKPEFDARQAALATALYNLNASAYITEPSANSQYYANFSSINWKLSERPLLLIIRPRSISDSQIEPDVALLTPKFETLRASGLPVVPFKDSQTRYIQWAEEANPYASALAGLGISSDSEETLYVDNKIRKFIVDGLQQAGPKLRIASAPLEITSLRERKSPAELEILKCANEATVLAIRDVHLQLSAGLRESEVSIMLSSALGKAGLSNAGCLTLFGANAALPHGSGTDRVLGRDDFALFDCGGSLHGYVSDVTRTVALPDARLPNGHLHIWYAVKGAQAAALGAAKAGVLTRKPDEAARAFLQALGLKDYFTHRLGHALFARGSNDVMLTGHTFSNEPGVYIENKVGVRIEDCFYVDDAGNPRYLTERVGGPSETPWAP</sequence>
<protein>
    <recommendedName>
        <fullName evidence="2">Peptidase M24 domain-containing protein</fullName>
    </recommendedName>
</protein>
<evidence type="ECO:0000256" key="1">
    <source>
        <dbReference type="SAM" id="SignalP"/>
    </source>
</evidence>
<feature type="chain" id="PRO_5034431331" description="Peptidase M24 domain-containing protein" evidence="1">
    <location>
        <begin position="21"/>
        <end position="423"/>
    </location>
</feature>
<gene>
    <name evidence="3" type="ORF">D9611_004543</name>
</gene>
<dbReference type="PANTHER" id="PTHR46112:SF2">
    <property type="entry name" value="XAA-PRO AMINOPEPTIDASE P-RELATED"/>
    <property type="match status" value="1"/>
</dbReference>
<dbReference type="PANTHER" id="PTHR46112">
    <property type="entry name" value="AMINOPEPTIDASE"/>
    <property type="match status" value="1"/>
</dbReference>
<dbReference type="Gene3D" id="3.90.230.10">
    <property type="entry name" value="Creatinase/methionine aminopeptidase superfamily"/>
    <property type="match status" value="1"/>
</dbReference>
<dbReference type="AlphaFoldDB" id="A0A8H5BKE6"/>
<reference evidence="3 4" key="1">
    <citation type="journal article" date="2020" name="ISME J.">
        <title>Uncovering the hidden diversity of litter-decomposition mechanisms in mushroom-forming fungi.</title>
        <authorList>
            <person name="Floudas D."/>
            <person name="Bentzer J."/>
            <person name="Ahren D."/>
            <person name="Johansson T."/>
            <person name="Persson P."/>
            <person name="Tunlid A."/>
        </authorList>
    </citation>
    <scope>NUCLEOTIDE SEQUENCE [LARGE SCALE GENOMIC DNA]</scope>
    <source>
        <strain evidence="3 4">CBS 175.51</strain>
    </source>
</reference>
<dbReference type="InterPro" id="IPR036005">
    <property type="entry name" value="Creatinase/aminopeptidase-like"/>
</dbReference>
<organism evidence="3 4">
    <name type="scientific">Ephemerocybe angulata</name>
    <dbReference type="NCBI Taxonomy" id="980116"/>
    <lineage>
        <taxon>Eukaryota</taxon>
        <taxon>Fungi</taxon>
        <taxon>Dikarya</taxon>
        <taxon>Basidiomycota</taxon>
        <taxon>Agaricomycotina</taxon>
        <taxon>Agaricomycetes</taxon>
        <taxon>Agaricomycetidae</taxon>
        <taxon>Agaricales</taxon>
        <taxon>Agaricineae</taxon>
        <taxon>Psathyrellaceae</taxon>
        <taxon>Ephemerocybe</taxon>
    </lineage>
</organism>
<feature type="signal peptide" evidence="1">
    <location>
        <begin position="1"/>
        <end position="20"/>
    </location>
</feature>
<dbReference type="InterPro" id="IPR050659">
    <property type="entry name" value="Peptidase_M24B"/>
</dbReference>
<evidence type="ECO:0000259" key="2">
    <source>
        <dbReference type="Pfam" id="PF00557"/>
    </source>
</evidence>
<comment type="caution">
    <text evidence="3">The sequence shown here is derived from an EMBL/GenBank/DDBJ whole genome shotgun (WGS) entry which is preliminary data.</text>
</comment>
<dbReference type="EMBL" id="JAACJK010000164">
    <property type="protein sequence ID" value="KAF5324481.1"/>
    <property type="molecule type" value="Genomic_DNA"/>
</dbReference>
<accession>A0A8H5BKE6</accession>
<dbReference type="OrthoDB" id="9995434at2759"/>
<dbReference type="Proteomes" id="UP000541558">
    <property type="component" value="Unassembled WGS sequence"/>
</dbReference>
<evidence type="ECO:0000313" key="3">
    <source>
        <dbReference type="EMBL" id="KAF5324481.1"/>
    </source>
</evidence>
<keyword evidence="1" id="KW-0732">Signal</keyword>